<dbReference type="RefSeq" id="XP_066713159.1">
    <property type="nucleotide sequence ID" value="XM_066860989.1"/>
</dbReference>
<evidence type="ECO:0000313" key="3">
    <source>
        <dbReference type="EMBL" id="KAK8054513.1"/>
    </source>
</evidence>
<accession>A0ABR1U975</accession>
<name>A0ABR1U975_9PEZI</name>
<protein>
    <submittedName>
        <fullName evidence="3">P-loop containing nucleoside triphosphate hydrolase protein</fullName>
    </submittedName>
</protein>
<dbReference type="GeneID" id="92094052"/>
<dbReference type="InterPro" id="IPR054289">
    <property type="entry name" value="DUF7025"/>
</dbReference>
<keyword evidence="3" id="KW-0378">Hydrolase</keyword>
<dbReference type="EMBL" id="JAQQWL010000010">
    <property type="protein sequence ID" value="KAK8054513.1"/>
    <property type="molecule type" value="Genomic_DNA"/>
</dbReference>
<feature type="domain" description="DUF7025" evidence="2">
    <location>
        <begin position="192"/>
        <end position="286"/>
    </location>
</feature>
<proteinExistence type="predicted"/>
<dbReference type="Proteomes" id="UP001480595">
    <property type="component" value="Unassembled WGS sequence"/>
</dbReference>
<dbReference type="PANTHER" id="PTHR46411">
    <property type="entry name" value="FAMILY ATPASE, PUTATIVE-RELATED"/>
    <property type="match status" value="1"/>
</dbReference>
<feature type="region of interest" description="Disordered" evidence="1">
    <location>
        <begin position="1"/>
        <end position="28"/>
    </location>
</feature>
<dbReference type="Pfam" id="PF22942">
    <property type="entry name" value="DUF7025"/>
    <property type="match status" value="1"/>
</dbReference>
<feature type="compositionally biased region" description="Acidic residues" evidence="1">
    <location>
        <begin position="13"/>
        <end position="26"/>
    </location>
</feature>
<reference evidence="3 4" key="1">
    <citation type="submission" date="2023-01" db="EMBL/GenBank/DDBJ databases">
        <title>Analysis of 21 Apiospora genomes using comparative genomics revels a genus with tremendous synthesis potential of carbohydrate active enzymes and secondary metabolites.</title>
        <authorList>
            <person name="Sorensen T."/>
        </authorList>
    </citation>
    <scope>NUCLEOTIDE SEQUENCE [LARGE SCALE GENOMIC DNA]</scope>
    <source>
        <strain evidence="3 4">CBS 135458</strain>
    </source>
</reference>
<evidence type="ECO:0000259" key="2">
    <source>
        <dbReference type="Pfam" id="PF22942"/>
    </source>
</evidence>
<dbReference type="GO" id="GO:0016787">
    <property type="term" value="F:hydrolase activity"/>
    <property type="evidence" value="ECO:0007669"/>
    <property type="project" value="UniProtKB-KW"/>
</dbReference>
<gene>
    <name evidence="3" type="ORF">PG994_009580</name>
</gene>
<dbReference type="PANTHER" id="PTHR46411:SF2">
    <property type="entry name" value="AAA+ ATPASE DOMAIN-CONTAINING PROTEIN"/>
    <property type="match status" value="1"/>
</dbReference>
<keyword evidence="4" id="KW-1185">Reference proteome</keyword>
<sequence>MQSVTKPGKSNDSEYDSDSYDSDDSNDEKIVRDVMTETVRVLGTLNISHATFQNARRRRRVARRTARNPQNSFLDGAEEESARTISTKAYLENKPVTLGPRDGSVVYVRPFKEFIYNEGELRGHLAGLEKHFDDMNKVESTDGLTMTGTKVVADDGNLKEKLASSITAPLHLRCLMKFFDDEIKPKLEYVASDECRVILFHDLWHLYRPGDEVVDQAEKQAFRIIRVQSPRHWGKDLLEPQLNVRQSDYDPKDADNPLAMKVYCAYFDFNGKEFGPVEVMFNIPPFWRS</sequence>
<organism evidence="3 4">
    <name type="scientific">Apiospora phragmitis</name>
    <dbReference type="NCBI Taxonomy" id="2905665"/>
    <lineage>
        <taxon>Eukaryota</taxon>
        <taxon>Fungi</taxon>
        <taxon>Dikarya</taxon>
        <taxon>Ascomycota</taxon>
        <taxon>Pezizomycotina</taxon>
        <taxon>Sordariomycetes</taxon>
        <taxon>Xylariomycetidae</taxon>
        <taxon>Amphisphaeriales</taxon>
        <taxon>Apiosporaceae</taxon>
        <taxon>Apiospora</taxon>
    </lineage>
</organism>
<evidence type="ECO:0000256" key="1">
    <source>
        <dbReference type="SAM" id="MobiDB-lite"/>
    </source>
</evidence>
<comment type="caution">
    <text evidence="3">The sequence shown here is derived from an EMBL/GenBank/DDBJ whole genome shotgun (WGS) entry which is preliminary data.</text>
</comment>
<evidence type="ECO:0000313" key="4">
    <source>
        <dbReference type="Proteomes" id="UP001480595"/>
    </source>
</evidence>